<keyword evidence="1" id="KW-0723">Serine/threonine-protein kinase</keyword>
<accession>A0A8K1FI79</accession>
<evidence type="ECO:0000259" key="6">
    <source>
        <dbReference type="PROSITE" id="PS50011"/>
    </source>
</evidence>
<keyword evidence="5" id="KW-0067">ATP-binding</keyword>
<dbReference type="OrthoDB" id="4062651at2759"/>
<evidence type="ECO:0000313" key="7">
    <source>
        <dbReference type="EMBL" id="TMW60512.1"/>
    </source>
</evidence>
<dbReference type="PANTHER" id="PTHR43895">
    <property type="entry name" value="CALCIUM/CALMODULIN-DEPENDENT PROTEIN KINASE KINASE-RELATED"/>
    <property type="match status" value="1"/>
</dbReference>
<evidence type="ECO:0000256" key="2">
    <source>
        <dbReference type="ARBA" id="ARBA00022679"/>
    </source>
</evidence>
<dbReference type="Gene3D" id="1.10.510.10">
    <property type="entry name" value="Transferase(Phosphotransferase) domain 1"/>
    <property type="match status" value="1"/>
</dbReference>
<organism evidence="7 8">
    <name type="scientific">Pythium oligandrum</name>
    <name type="common">Mycoparasitic fungus</name>
    <dbReference type="NCBI Taxonomy" id="41045"/>
    <lineage>
        <taxon>Eukaryota</taxon>
        <taxon>Sar</taxon>
        <taxon>Stramenopiles</taxon>
        <taxon>Oomycota</taxon>
        <taxon>Peronosporomycetes</taxon>
        <taxon>Pythiales</taxon>
        <taxon>Pythiaceae</taxon>
        <taxon>Pythium</taxon>
    </lineage>
</organism>
<evidence type="ECO:0000256" key="3">
    <source>
        <dbReference type="ARBA" id="ARBA00022741"/>
    </source>
</evidence>
<dbReference type="AlphaFoldDB" id="A0A8K1FI79"/>
<name>A0A8K1FI79_PYTOL</name>
<dbReference type="EMBL" id="SPLM01000108">
    <property type="protein sequence ID" value="TMW60512.1"/>
    <property type="molecule type" value="Genomic_DNA"/>
</dbReference>
<dbReference type="Proteomes" id="UP000794436">
    <property type="component" value="Unassembled WGS sequence"/>
</dbReference>
<keyword evidence="3" id="KW-0547">Nucleotide-binding</keyword>
<evidence type="ECO:0000313" key="8">
    <source>
        <dbReference type="Proteomes" id="UP000794436"/>
    </source>
</evidence>
<dbReference type="SMART" id="SM00220">
    <property type="entry name" value="S_TKc"/>
    <property type="match status" value="1"/>
</dbReference>
<feature type="domain" description="Protein kinase" evidence="6">
    <location>
        <begin position="1"/>
        <end position="295"/>
    </location>
</feature>
<dbReference type="GO" id="GO:0005524">
    <property type="term" value="F:ATP binding"/>
    <property type="evidence" value="ECO:0007669"/>
    <property type="project" value="UniProtKB-KW"/>
</dbReference>
<sequence length="342" mass="38093">MNTTTTTTTRLAVSASSLTAIDLIKTPNGYFVDKHTEMTTNKDVSNAALRELDLLLTAKTHRSKALGARHVVGLHSYHLHEKRLHVLQEYCARGDLFDIAQLESRQLRAGLLSSADEGLTTSEHGLKRVFQQTTSAVAFLHAQDIAHLDLSLENVFLTASGDARVGDFAHTQQIQRDPLGRVVPQQVTFSIAKAAYAAPELYSPNEWVDVTQADAWALGVMLWQLVSRTPLFQVFPIPEDPLFQLMQTRGSWWALEQTQRLRGVSWALRDLLHRLLDPNPATRLSVTEAQSHLWFRSCSTRVTGVTSSKKTMDAKSKRLRSQSSGGEISLATTRVAIRTTLR</sequence>
<gene>
    <name evidence="7" type="ORF">Poli38472_000554</name>
</gene>
<evidence type="ECO:0000256" key="1">
    <source>
        <dbReference type="ARBA" id="ARBA00022527"/>
    </source>
</evidence>
<protein>
    <recommendedName>
        <fullName evidence="6">Protein kinase domain-containing protein</fullName>
    </recommendedName>
</protein>
<dbReference type="GO" id="GO:0007165">
    <property type="term" value="P:signal transduction"/>
    <property type="evidence" value="ECO:0007669"/>
    <property type="project" value="TreeGrafter"/>
</dbReference>
<reference evidence="7" key="1">
    <citation type="submission" date="2019-03" db="EMBL/GenBank/DDBJ databases">
        <title>Long read genome sequence of the mycoparasitic Pythium oligandrum ATCC 38472 isolated from sugarbeet rhizosphere.</title>
        <authorList>
            <person name="Gaulin E."/>
        </authorList>
    </citation>
    <scope>NUCLEOTIDE SEQUENCE</scope>
    <source>
        <strain evidence="7">ATCC 38472_TT</strain>
    </source>
</reference>
<dbReference type="PANTHER" id="PTHR43895:SF165">
    <property type="entry name" value="PROTEIN KINASE DOMAIN-CONTAINING PROTEIN"/>
    <property type="match status" value="1"/>
</dbReference>
<keyword evidence="8" id="KW-1185">Reference proteome</keyword>
<comment type="caution">
    <text evidence="7">The sequence shown here is derived from an EMBL/GenBank/DDBJ whole genome shotgun (WGS) entry which is preliminary data.</text>
</comment>
<dbReference type="SUPFAM" id="SSF56112">
    <property type="entry name" value="Protein kinase-like (PK-like)"/>
    <property type="match status" value="1"/>
</dbReference>
<keyword evidence="4" id="KW-0418">Kinase</keyword>
<dbReference type="InterPro" id="IPR000719">
    <property type="entry name" value="Prot_kinase_dom"/>
</dbReference>
<keyword evidence="2" id="KW-0808">Transferase</keyword>
<dbReference type="Pfam" id="PF00069">
    <property type="entry name" value="Pkinase"/>
    <property type="match status" value="1"/>
</dbReference>
<dbReference type="GO" id="GO:0004674">
    <property type="term" value="F:protein serine/threonine kinase activity"/>
    <property type="evidence" value="ECO:0007669"/>
    <property type="project" value="UniProtKB-KW"/>
</dbReference>
<dbReference type="InterPro" id="IPR011009">
    <property type="entry name" value="Kinase-like_dom_sf"/>
</dbReference>
<dbReference type="PROSITE" id="PS50011">
    <property type="entry name" value="PROTEIN_KINASE_DOM"/>
    <property type="match status" value="1"/>
</dbReference>
<dbReference type="CDD" id="cd00180">
    <property type="entry name" value="PKc"/>
    <property type="match status" value="1"/>
</dbReference>
<proteinExistence type="predicted"/>
<evidence type="ECO:0000256" key="4">
    <source>
        <dbReference type="ARBA" id="ARBA00022777"/>
    </source>
</evidence>
<evidence type="ECO:0000256" key="5">
    <source>
        <dbReference type="ARBA" id="ARBA00022840"/>
    </source>
</evidence>